<dbReference type="STRING" id="1344418.A0A1D2VMJ7"/>
<accession>A0A1D2VMJ7</accession>
<dbReference type="Proteomes" id="UP000095038">
    <property type="component" value="Unassembled WGS sequence"/>
</dbReference>
<reference evidence="2" key="1">
    <citation type="submission" date="2016-05" db="EMBL/GenBank/DDBJ databases">
        <title>Comparative genomics of biotechnologically important yeasts.</title>
        <authorList>
            <consortium name="DOE Joint Genome Institute"/>
            <person name="Riley R."/>
            <person name="Haridas S."/>
            <person name="Wolfe K.H."/>
            <person name="Lopes M.R."/>
            <person name="Hittinger C.T."/>
            <person name="Goker M."/>
            <person name="Salamov A."/>
            <person name="Wisecaver J."/>
            <person name="Long T.M."/>
            <person name="Aerts A.L."/>
            <person name="Barry K."/>
            <person name="Choi C."/>
            <person name="Clum A."/>
            <person name="Coughlan A.Y."/>
            <person name="Deshpande S."/>
            <person name="Douglass A.P."/>
            <person name="Hanson S.J."/>
            <person name="Klenk H.-P."/>
            <person name="Labutti K."/>
            <person name="Lapidus A."/>
            <person name="Lindquist E."/>
            <person name="Lipzen A."/>
            <person name="Meier-Kolthoff J.P."/>
            <person name="Ohm R.A."/>
            <person name="Otillar R.P."/>
            <person name="Pangilinan J."/>
            <person name="Peng Y."/>
            <person name="Rokas A."/>
            <person name="Rosa C.A."/>
            <person name="Scheuner C."/>
            <person name="Sibirny A.A."/>
            <person name="Slot J.C."/>
            <person name="Stielow J.B."/>
            <person name="Sun H."/>
            <person name="Kurtzman C.P."/>
            <person name="Blackwell M."/>
            <person name="Grigoriev I.V."/>
            <person name="Jeffries T.W."/>
        </authorList>
    </citation>
    <scope>NUCLEOTIDE SEQUENCE [LARGE SCALE GENOMIC DNA]</scope>
    <source>
        <strain evidence="2">DSM 1968</strain>
    </source>
</reference>
<dbReference type="InParanoid" id="A0A1D2VMJ7"/>
<gene>
    <name evidence="1" type="ORF">ASCRUDRAFT_31749</name>
</gene>
<dbReference type="PANTHER" id="PTHR14614:SF156">
    <property type="entry name" value="PROTEIN-LYSINE N-METHYLTRANSFERASE EFM2"/>
    <property type="match status" value="1"/>
</dbReference>
<evidence type="ECO:0008006" key="3">
    <source>
        <dbReference type="Google" id="ProtNLM"/>
    </source>
</evidence>
<dbReference type="FunCoup" id="A0A1D2VMJ7">
    <property type="interactions" value="128"/>
</dbReference>
<dbReference type="GeneID" id="30963936"/>
<dbReference type="GO" id="GO:0008757">
    <property type="term" value="F:S-adenosylmethionine-dependent methyltransferase activity"/>
    <property type="evidence" value="ECO:0007669"/>
    <property type="project" value="UniProtKB-ARBA"/>
</dbReference>
<evidence type="ECO:0000313" key="1">
    <source>
        <dbReference type="EMBL" id="ODV62830.1"/>
    </source>
</evidence>
<dbReference type="SUPFAM" id="SSF53335">
    <property type="entry name" value="S-adenosyl-L-methionine-dependent methyltransferases"/>
    <property type="match status" value="1"/>
</dbReference>
<proteinExistence type="predicted"/>
<organism evidence="1 2">
    <name type="scientific">Ascoidea rubescens DSM 1968</name>
    <dbReference type="NCBI Taxonomy" id="1344418"/>
    <lineage>
        <taxon>Eukaryota</taxon>
        <taxon>Fungi</taxon>
        <taxon>Dikarya</taxon>
        <taxon>Ascomycota</taxon>
        <taxon>Saccharomycotina</taxon>
        <taxon>Saccharomycetes</taxon>
        <taxon>Ascoideaceae</taxon>
        <taxon>Ascoidea</taxon>
    </lineage>
</organism>
<dbReference type="InterPro" id="IPR019410">
    <property type="entry name" value="Methyltransf_16"/>
</dbReference>
<sequence>MIFGGKNDRTEDQVEIQCHDQLEDAIIRISDLPSLSTKPPGCILITVLKLLFSTDHCNFSDMEENSDSDVDSDMDNNDNFQDQFLENYNVSQEELHDLYKYLTLFGSQFGLLLLNYREKLLSIKDIPKLFRHEFFDFITSILANDLNWIENLALKEEILQLSSKLISENCGRLAKSDFIRRIKIKYDNGGKKHLNILLQEPSLTEDKIGLKTWGSSLNLSRRICNEFEDLIEFPVLELGSGTGLIGIVLSFLMKSQNKKVNRGDLVLTDLEEIVDNLKENVKLNQVENFSMVKTLNWESPDSFKKWMIKNYSTSNYYQTIIISDCLYSPSMPFLLIEMIKTFFKFNNTLKSRLLIQNPVREGFEYERNTLSGLLNQDEILKTRLKLVRTTTEYGYDDFGRQEFIFQEFCS</sequence>
<dbReference type="PANTHER" id="PTHR14614">
    <property type="entry name" value="HEPATOCELLULAR CARCINOMA-ASSOCIATED ANTIGEN"/>
    <property type="match status" value="1"/>
</dbReference>
<dbReference type="Pfam" id="PF10294">
    <property type="entry name" value="Methyltransf_16"/>
    <property type="match status" value="1"/>
</dbReference>
<keyword evidence="2" id="KW-1185">Reference proteome</keyword>
<dbReference type="OrthoDB" id="433955at2759"/>
<evidence type="ECO:0000313" key="2">
    <source>
        <dbReference type="Proteomes" id="UP000095038"/>
    </source>
</evidence>
<dbReference type="Gene3D" id="3.40.50.150">
    <property type="entry name" value="Vaccinia Virus protein VP39"/>
    <property type="match status" value="1"/>
</dbReference>
<dbReference type="AlphaFoldDB" id="A0A1D2VMJ7"/>
<dbReference type="GO" id="GO:0005829">
    <property type="term" value="C:cytosol"/>
    <property type="evidence" value="ECO:0007669"/>
    <property type="project" value="TreeGrafter"/>
</dbReference>
<protein>
    <recommendedName>
        <fullName evidence="3">S-adenosyl-L-methionine-dependent methyltransferase</fullName>
    </recommendedName>
</protein>
<name>A0A1D2VMJ7_9ASCO</name>
<dbReference type="EMBL" id="KV454476">
    <property type="protein sequence ID" value="ODV62830.1"/>
    <property type="molecule type" value="Genomic_DNA"/>
</dbReference>
<dbReference type="InterPro" id="IPR029063">
    <property type="entry name" value="SAM-dependent_MTases_sf"/>
</dbReference>
<dbReference type="RefSeq" id="XP_020049137.1">
    <property type="nucleotide sequence ID" value="XM_020190300.1"/>
</dbReference>